<keyword evidence="2" id="KW-1133">Transmembrane helix</keyword>
<reference evidence="4 5" key="1">
    <citation type="submission" date="2016-05" db="EMBL/GenBank/DDBJ databases">
        <authorList>
            <person name="Lavstsen T."/>
            <person name="Jespersen J.S."/>
        </authorList>
    </citation>
    <scope>NUCLEOTIDE SEQUENCE [LARGE SCALE GENOMIC DNA]</scope>
    <source>
        <strain evidence="4 5">B7-9</strain>
    </source>
</reference>
<organism evidence="4 5">
    <name type="scientific">Candidatus Chloroploca asiatica</name>
    <dbReference type="NCBI Taxonomy" id="1506545"/>
    <lineage>
        <taxon>Bacteria</taxon>
        <taxon>Bacillati</taxon>
        <taxon>Chloroflexota</taxon>
        <taxon>Chloroflexia</taxon>
        <taxon>Chloroflexales</taxon>
        <taxon>Chloroflexineae</taxon>
        <taxon>Oscillochloridaceae</taxon>
        <taxon>Candidatus Chloroploca</taxon>
    </lineage>
</organism>
<keyword evidence="2" id="KW-0472">Membrane</keyword>
<evidence type="ECO:0000256" key="2">
    <source>
        <dbReference type="SAM" id="Phobius"/>
    </source>
</evidence>
<proteinExistence type="predicted"/>
<dbReference type="AlphaFoldDB" id="A0A2H3LF10"/>
<protein>
    <recommendedName>
        <fullName evidence="6">Ig-like domain-containing protein</fullName>
    </recommendedName>
</protein>
<keyword evidence="5" id="KW-1185">Reference proteome</keyword>
<feature type="transmembrane region" description="Helical" evidence="2">
    <location>
        <begin position="633"/>
        <end position="660"/>
    </location>
</feature>
<dbReference type="Proteomes" id="UP000220922">
    <property type="component" value="Unassembled WGS sequence"/>
</dbReference>
<evidence type="ECO:0000256" key="3">
    <source>
        <dbReference type="SAM" id="SignalP"/>
    </source>
</evidence>
<feature type="signal peptide" evidence="3">
    <location>
        <begin position="1"/>
        <end position="25"/>
    </location>
</feature>
<evidence type="ECO:0000313" key="5">
    <source>
        <dbReference type="Proteomes" id="UP000220922"/>
    </source>
</evidence>
<keyword evidence="3" id="KW-0732">Signal</keyword>
<feature type="region of interest" description="Disordered" evidence="1">
    <location>
        <begin position="400"/>
        <end position="436"/>
    </location>
</feature>
<keyword evidence="2" id="KW-0812">Transmembrane</keyword>
<dbReference type="RefSeq" id="WP_097650314.1">
    <property type="nucleotide sequence ID" value="NZ_LYXE01000003.1"/>
</dbReference>
<comment type="caution">
    <text evidence="4">The sequence shown here is derived from an EMBL/GenBank/DDBJ whole genome shotgun (WGS) entry which is preliminary data.</text>
</comment>
<sequence length="678" mass="72146">MAKRLILMVAIVGLILVGLSGNAHAQSDIPLCTHGTATFTIAPANWGSLNTPNTLYLDSSWWMYQVAEQAAYVTPGAPYRMIVNQHTGQHIALDISGTMDTVLGGTTLENIDTFFFGTVLVCRVPQHVTPIPSPSPTPVTPPDDCYLLTSGEGEGEIELTAPSTISVFGGEVWIVQGPVTGPVQTGMVYPPGLYGVDVTLDQGSSGVQVVVCPEVPPPPTGCIDIPSTWNTQYSVWVAYLPSELVNQPYDVTLTGGRAYAWHKGFWMYSSDPPRYPYQTGVYFNANASNQGPNQPFTLHACPVEPISPPTTCQLISSTWNTQYNVWTAYLPTNPTGTVRVLGSRAYAVNGSSGWIDPGGSFLSVAQTGGYFNADSFYQGPNRPFALDYCPADFTPTPTAIVTPTTGATLTPYPTRTPTTTRTPTATGTRTTTPTPIGSAPALSCAIRDSINVPVYPHAVPVDLVAGEEIGVTGPIYALVDAGLEPIESGVYLWFATGRYHLTSLDAPQTFWRCRQSVTPTPTATRTGTPGPTWTPGTVASICIEPATPPPAQTGQLPDLILIIPTLDPLPSFTPSPTGITSSVIISPVQTMLAGVSRPVQTVAAWSDGVFGEGGYALAVEQTEPIVDTVSLSFGWLAILADIGPLAWLLPPLVITVFVYAAKPIISLVRYIKQLIPFN</sequence>
<feature type="compositionally biased region" description="Low complexity" evidence="1">
    <location>
        <begin position="400"/>
        <end position="435"/>
    </location>
</feature>
<feature type="chain" id="PRO_5013964541" description="Ig-like domain-containing protein" evidence="3">
    <location>
        <begin position="26"/>
        <end position="678"/>
    </location>
</feature>
<evidence type="ECO:0000313" key="4">
    <source>
        <dbReference type="EMBL" id="PDW01407.1"/>
    </source>
</evidence>
<name>A0A2H3LF10_9CHLR</name>
<dbReference type="EMBL" id="LYXE01000003">
    <property type="protein sequence ID" value="PDW01407.1"/>
    <property type="molecule type" value="Genomic_DNA"/>
</dbReference>
<accession>A0A2H3LF10</accession>
<evidence type="ECO:0008006" key="6">
    <source>
        <dbReference type="Google" id="ProtNLM"/>
    </source>
</evidence>
<gene>
    <name evidence="4" type="ORF">A9Q02_20915</name>
</gene>
<evidence type="ECO:0000256" key="1">
    <source>
        <dbReference type="SAM" id="MobiDB-lite"/>
    </source>
</evidence>